<proteinExistence type="predicted"/>
<reference evidence="4" key="1">
    <citation type="submission" date="2025-08" db="UniProtKB">
        <authorList>
            <consortium name="RefSeq"/>
        </authorList>
    </citation>
    <scope>IDENTIFICATION</scope>
    <source>
        <tissue evidence="4">Muscle</tissue>
    </source>
</reference>
<evidence type="ECO:0000313" key="3">
    <source>
        <dbReference type="Proteomes" id="UP000694941"/>
    </source>
</evidence>
<evidence type="ECO:0000256" key="2">
    <source>
        <dbReference type="SAM" id="Phobius"/>
    </source>
</evidence>
<feature type="transmembrane region" description="Helical" evidence="2">
    <location>
        <begin position="203"/>
        <end position="222"/>
    </location>
</feature>
<feature type="transmembrane region" description="Helical" evidence="2">
    <location>
        <begin position="147"/>
        <end position="165"/>
    </location>
</feature>
<sequence>MMKILQVFLIILEIAFLVIQLISLVCTHWNSWDLRFNWTRSLEKVNGRPESEGHLMSKGHAGLWSRCIQLYDVRTKTNETRALADKCMSNFDKEGVRPYSYGKTCKTAASGLCVAQGVISGLLVLYLNLNTFWKRTPTVLRHFRLPLLLGQGAVSVVVPVVYISGNMEELVHQLQTTYGLLLIVDMNVWYAHSWGFWLQTSLPILWVVIMGVVVVLESSIMTDENNKRKPPSEEKTNEEPEVPELEALQSTR</sequence>
<protein>
    <submittedName>
        <fullName evidence="4">Uncharacterized protein LOC111086440</fullName>
    </submittedName>
</protein>
<dbReference type="RefSeq" id="XP_022244992.1">
    <property type="nucleotide sequence ID" value="XM_022389284.1"/>
</dbReference>
<keyword evidence="2" id="KW-0812">Transmembrane</keyword>
<accession>A0ABM1SMY6</accession>
<feature type="transmembrane region" description="Helical" evidence="2">
    <location>
        <begin position="6"/>
        <end position="26"/>
    </location>
</feature>
<dbReference type="GeneID" id="111086440"/>
<evidence type="ECO:0000313" key="4">
    <source>
        <dbReference type="RefSeq" id="XP_022244992.1"/>
    </source>
</evidence>
<organism evidence="3 4">
    <name type="scientific">Limulus polyphemus</name>
    <name type="common">Atlantic horseshoe crab</name>
    <dbReference type="NCBI Taxonomy" id="6850"/>
    <lineage>
        <taxon>Eukaryota</taxon>
        <taxon>Metazoa</taxon>
        <taxon>Ecdysozoa</taxon>
        <taxon>Arthropoda</taxon>
        <taxon>Chelicerata</taxon>
        <taxon>Merostomata</taxon>
        <taxon>Xiphosura</taxon>
        <taxon>Limulidae</taxon>
        <taxon>Limulus</taxon>
    </lineage>
</organism>
<keyword evidence="3" id="KW-1185">Reference proteome</keyword>
<keyword evidence="2" id="KW-1133">Transmembrane helix</keyword>
<keyword evidence="2" id="KW-0472">Membrane</keyword>
<gene>
    <name evidence="4" type="primary">LOC111086440</name>
</gene>
<feature type="compositionally biased region" description="Basic and acidic residues" evidence="1">
    <location>
        <begin position="224"/>
        <end position="238"/>
    </location>
</feature>
<feature type="region of interest" description="Disordered" evidence="1">
    <location>
        <begin position="224"/>
        <end position="252"/>
    </location>
</feature>
<feature type="transmembrane region" description="Helical" evidence="2">
    <location>
        <begin position="107"/>
        <end position="127"/>
    </location>
</feature>
<evidence type="ECO:0000256" key="1">
    <source>
        <dbReference type="SAM" id="MobiDB-lite"/>
    </source>
</evidence>
<name>A0ABM1SMY6_LIMPO</name>
<dbReference type="Proteomes" id="UP000694941">
    <property type="component" value="Unplaced"/>
</dbReference>